<feature type="transmembrane region" description="Helical" evidence="6">
    <location>
        <begin position="32"/>
        <end position="50"/>
    </location>
</feature>
<keyword evidence="5 6" id="KW-0472">Membrane</keyword>
<dbReference type="GO" id="GO:0005886">
    <property type="term" value="C:plasma membrane"/>
    <property type="evidence" value="ECO:0007669"/>
    <property type="project" value="UniProtKB-SubCell"/>
</dbReference>
<reference evidence="9 10" key="1">
    <citation type="submission" date="2018-06" db="EMBL/GenBank/DDBJ databases">
        <authorList>
            <person name="Liu Z.-W."/>
        </authorList>
    </citation>
    <scope>NUCLEOTIDE SEQUENCE [LARGE SCALE GENOMIC DNA]</scope>
    <source>
        <strain evidence="9 10">2b14</strain>
    </source>
</reference>
<dbReference type="Proteomes" id="UP000251692">
    <property type="component" value="Unassembled WGS sequence"/>
</dbReference>
<dbReference type="InterPro" id="IPR052159">
    <property type="entry name" value="Competence_DNA_uptake"/>
</dbReference>
<feature type="transmembrane region" description="Helical" evidence="6">
    <location>
        <begin position="7"/>
        <end position="26"/>
    </location>
</feature>
<dbReference type="Pfam" id="PF13567">
    <property type="entry name" value="DUF4131"/>
    <property type="match status" value="1"/>
</dbReference>
<keyword evidence="3 6" id="KW-0812">Transmembrane</keyword>
<evidence type="ECO:0000256" key="6">
    <source>
        <dbReference type="SAM" id="Phobius"/>
    </source>
</evidence>
<comment type="caution">
    <text evidence="9">The sequence shown here is derived from an EMBL/GenBank/DDBJ whole genome shotgun (WGS) entry which is preliminary data.</text>
</comment>
<gene>
    <name evidence="9" type="ORF">DP923_12285</name>
</gene>
<sequence>MLRWAPFPFVRITLSFIAGILVYLISGKEFSYSTELLAFFVGVYIILFILSRKLKSASITSLTGIVGILCFVAGGVWVTHFKTESHRADHLLHLKTSPAYYMGVVDSYVLQKPGYQTTVLQLEQVQIKGQWQPVRGKVQLSVPHDSGSEYELRYGDRLLVKGAPQKVEAALNPQQFNYAAYLAGKNIYHRQFLQSEQYLRLNNDPGNPILYYSILMRRNVDQLLRKNMPEQREYGISTALLLGVTDELDNSIKAAYTNSGTIHVLSVSGLHVGLIYGVLMVFLGKFNRTPRQRFYAALIVIAFLWLYAFITGLSPSVLRSVVMFTMVTLALAIGRRSNIYNTLAIAAFVLLLHNPYFVLDVGFQLSFLAVLGIVYLQPKLYTLVEVNNRVSKFFWALFTVSMAAQLATSPLSLYYFHQFPVYFWLANLVVVPLSTVALYSGLAAIGFGWIPVIGWLLYQLHFWVIWCMNEINFYLISLPNALLDGISITAFQTWLLYALFFMLILFFALKKLPYLAIAASILFVLAAQQILETIAQRKQQFFTIYSMRGQTALSFVQGQQAILLADSITLQDKQDYTFNIQPHLWHLGINKPEPQFLHTSTQHQSINHAFLPDSNSLYAWQNKTLLLLHKPLKVQTISPLPVDYLILANNVRINPEELQQFRYKHLILDSSNSLWYREKTKQQLDTLGLVYYDVAEQGAFVE</sequence>
<dbReference type="InterPro" id="IPR004477">
    <property type="entry name" value="ComEC_N"/>
</dbReference>
<feature type="transmembrane region" description="Helical" evidence="6">
    <location>
        <begin position="294"/>
        <end position="310"/>
    </location>
</feature>
<evidence type="ECO:0000256" key="2">
    <source>
        <dbReference type="ARBA" id="ARBA00022475"/>
    </source>
</evidence>
<dbReference type="OrthoDB" id="9761531at2"/>
<feature type="transmembrane region" description="Helical" evidence="6">
    <location>
        <begin position="340"/>
        <end position="357"/>
    </location>
</feature>
<dbReference type="PANTHER" id="PTHR30619">
    <property type="entry name" value="DNA INTERNALIZATION/COMPETENCE PROTEIN COMEC/REC2"/>
    <property type="match status" value="1"/>
</dbReference>
<protein>
    <submittedName>
        <fullName evidence="9">ComEC family competence protein</fullName>
    </submittedName>
</protein>
<evidence type="ECO:0000313" key="9">
    <source>
        <dbReference type="EMBL" id="RAU82545.1"/>
    </source>
</evidence>
<dbReference type="RefSeq" id="WP_112306138.1">
    <property type="nucleotide sequence ID" value="NZ_QMDV01000003.1"/>
</dbReference>
<feature type="domain" description="DUF4131" evidence="8">
    <location>
        <begin position="36"/>
        <end position="196"/>
    </location>
</feature>
<organism evidence="9 10">
    <name type="scientific">Pontibacter arcticus</name>
    <dbReference type="NCBI Taxonomy" id="2080288"/>
    <lineage>
        <taxon>Bacteria</taxon>
        <taxon>Pseudomonadati</taxon>
        <taxon>Bacteroidota</taxon>
        <taxon>Cytophagia</taxon>
        <taxon>Cytophagales</taxon>
        <taxon>Hymenobacteraceae</taxon>
        <taxon>Pontibacter</taxon>
    </lineage>
</organism>
<evidence type="ECO:0000256" key="1">
    <source>
        <dbReference type="ARBA" id="ARBA00004651"/>
    </source>
</evidence>
<reference evidence="9 10" key="2">
    <citation type="submission" date="2018-07" db="EMBL/GenBank/DDBJ databases">
        <title>Pontibacter sp. 2b14 genomic sequence and assembly.</title>
        <authorList>
            <person name="Du Z.-J."/>
        </authorList>
    </citation>
    <scope>NUCLEOTIDE SEQUENCE [LARGE SCALE GENOMIC DNA]</scope>
    <source>
        <strain evidence="9 10">2b14</strain>
    </source>
</reference>
<evidence type="ECO:0000259" key="8">
    <source>
        <dbReference type="Pfam" id="PF13567"/>
    </source>
</evidence>
<feature type="transmembrane region" description="Helical" evidence="6">
    <location>
        <begin position="486"/>
        <end position="507"/>
    </location>
</feature>
<name>A0A364RE77_9BACT</name>
<dbReference type="Pfam" id="PF03772">
    <property type="entry name" value="Competence"/>
    <property type="match status" value="1"/>
</dbReference>
<feature type="transmembrane region" description="Helical" evidence="6">
    <location>
        <begin position="363"/>
        <end position="381"/>
    </location>
</feature>
<dbReference type="InterPro" id="IPR025405">
    <property type="entry name" value="DUF4131"/>
</dbReference>
<evidence type="ECO:0000313" key="10">
    <source>
        <dbReference type="Proteomes" id="UP000251692"/>
    </source>
</evidence>
<keyword evidence="2" id="KW-1003">Cell membrane</keyword>
<dbReference type="AlphaFoldDB" id="A0A364RE77"/>
<feature type="transmembrane region" description="Helical" evidence="6">
    <location>
        <begin position="421"/>
        <end position="439"/>
    </location>
</feature>
<feature type="transmembrane region" description="Helical" evidence="6">
    <location>
        <begin position="514"/>
        <end position="531"/>
    </location>
</feature>
<feature type="transmembrane region" description="Helical" evidence="6">
    <location>
        <begin position="57"/>
        <end position="78"/>
    </location>
</feature>
<accession>A0A364RE77</accession>
<evidence type="ECO:0000256" key="4">
    <source>
        <dbReference type="ARBA" id="ARBA00022989"/>
    </source>
</evidence>
<dbReference type="PANTHER" id="PTHR30619:SF1">
    <property type="entry name" value="RECOMBINATION PROTEIN 2"/>
    <property type="match status" value="1"/>
</dbReference>
<dbReference type="EMBL" id="QMDV01000003">
    <property type="protein sequence ID" value="RAU82545.1"/>
    <property type="molecule type" value="Genomic_DNA"/>
</dbReference>
<evidence type="ECO:0000256" key="5">
    <source>
        <dbReference type="ARBA" id="ARBA00023136"/>
    </source>
</evidence>
<dbReference type="NCBIfam" id="TIGR00360">
    <property type="entry name" value="ComEC_N-term"/>
    <property type="match status" value="1"/>
</dbReference>
<keyword evidence="4 6" id="KW-1133">Transmembrane helix</keyword>
<proteinExistence type="predicted"/>
<evidence type="ECO:0000259" key="7">
    <source>
        <dbReference type="Pfam" id="PF03772"/>
    </source>
</evidence>
<feature type="transmembrane region" description="Helical" evidence="6">
    <location>
        <begin position="262"/>
        <end position="282"/>
    </location>
</feature>
<feature type="transmembrane region" description="Helical" evidence="6">
    <location>
        <begin position="393"/>
        <end position="415"/>
    </location>
</feature>
<feature type="domain" description="ComEC/Rec2-related protein" evidence="7">
    <location>
        <begin position="240"/>
        <end position="509"/>
    </location>
</feature>
<feature type="transmembrane region" description="Helical" evidence="6">
    <location>
        <begin position="446"/>
        <end position="466"/>
    </location>
</feature>
<comment type="subcellular location">
    <subcellularLocation>
        <location evidence="1">Cell membrane</location>
        <topology evidence="1">Multi-pass membrane protein</topology>
    </subcellularLocation>
</comment>
<keyword evidence="10" id="KW-1185">Reference proteome</keyword>
<evidence type="ECO:0000256" key="3">
    <source>
        <dbReference type="ARBA" id="ARBA00022692"/>
    </source>
</evidence>